<evidence type="ECO:0000313" key="2">
    <source>
        <dbReference type="EMBL" id="EQC30626.1"/>
    </source>
</evidence>
<evidence type="ECO:0000256" key="1">
    <source>
        <dbReference type="SAM" id="SignalP"/>
    </source>
</evidence>
<dbReference type="InterPro" id="IPR001938">
    <property type="entry name" value="Thaumatin"/>
</dbReference>
<dbReference type="RefSeq" id="XP_008615952.1">
    <property type="nucleotide sequence ID" value="XM_008617730.1"/>
</dbReference>
<dbReference type="PANTHER" id="PTHR31737:SF2">
    <property type="entry name" value="PROTEIN TOS1"/>
    <property type="match status" value="1"/>
</dbReference>
<dbReference type="GeneID" id="19952408"/>
<dbReference type="EMBL" id="JH767174">
    <property type="protein sequence ID" value="EQC30626.1"/>
    <property type="molecule type" value="Genomic_DNA"/>
</dbReference>
<dbReference type="SUPFAM" id="SSF49870">
    <property type="entry name" value="Osmotin, thaumatin-like protein"/>
    <property type="match status" value="1"/>
</dbReference>
<keyword evidence="3" id="KW-1185">Reference proteome</keyword>
<proteinExistence type="predicted"/>
<dbReference type="InParanoid" id="T0Q7M1"/>
<sequence>MVSTSYLVAFLGAAFAVEFRFTNRCNYTIELHGGGSVPLCDLAPGETVGNNCNTSLKDHGLFKHTASNEANLLEYSIINSPGYNSVWYDVSNIPPGPGNCMSFDLCKAETNKTGYNVPMLVEPTKYDNGQNCRSLNVTRDDAPDAYLYPSDDLKTHNCPMAEIFNVTFCHPETS</sequence>
<organism evidence="2 3">
    <name type="scientific">Saprolegnia diclina (strain VS20)</name>
    <dbReference type="NCBI Taxonomy" id="1156394"/>
    <lineage>
        <taxon>Eukaryota</taxon>
        <taxon>Sar</taxon>
        <taxon>Stramenopiles</taxon>
        <taxon>Oomycota</taxon>
        <taxon>Saprolegniomycetes</taxon>
        <taxon>Saprolegniales</taxon>
        <taxon>Saprolegniaceae</taxon>
        <taxon>Saprolegnia</taxon>
    </lineage>
</organism>
<gene>
    <name evidence="2" type="ORF">SDRG_11681</name>
</gene>
<dbReference type="eggNOG" id="ENOG502SQMJ">
    <property type="taxonomic scope" value="Eukaryota"/>
</dbReference>
<dbReference type="InterPro" id="IPR037176">
    <property type="entry name" value="Osmotin/thaumatin-like_sf"/>
</dbReference>
<feature type="chain" id="PRO_5004569934" evidence="1">
    <location>
        <begin position="17"/>
        <end position="174"/>
    </location>
</feature>
<reference evidence="2 3" key="1">
    <citation type="submission" date="2012-04" db="EMBL/GenBank/DDBJ databases">
        <title>The Genome Sequence of Saprolegnia declina VS20.</title>
        <authorList>
            <consortium name="The Broad Institute Genome Sequencing Platform"/>
            <person name="Russ C."/>
            <person name="Nusbaum C."/>
            <person name="Tyler B."/>
            <person name="van West P."/>
            <person name="Dieguez-Uribeondo J."/>
            <person name="de Bruijn I."/>
            <person name="Tripathy S."/>
            <person name="Jiang R."/>
            <person name="Young S.K."/>
            <person name="Zeng Q."/>
            <person name="Gargeya S."/>
            <person name="Fitzgerald M."/>
            <person name="Haas B."/>
            <person name="Abouelleil A."/>
            <person name="Alvarado L."/>
            <person name="Arachchi H.M."/>
            <person name="Berlin A."/>
            <person name="Chapman S.B."/>
            <person name="Goldberg J."/>
            <person name="Griggs A."/>
            <person name="Gujja S."/>
            <person name="Hansen M."/>
            <person name="Howarth C."/>
            <person name="Imamovic A."/>
            <person name="Larimer J."/>
            <person name="McCowen C."/>
            <person name="Montmayeur A."/>
            <person name="Murphy C."/>
            <person name="Neiman D."/>
            <person name="Pearson M."/>
            <person name="Priest M."/>
            <person name="Roberts A."/>
            <person name="Saif S."/>
            <person name="Shea T."/>
            <person name="Sisk P."/>
            <person name="Sykes S."/>
            <person name="Wortman J."/>
            <person name="Nusbaum C."/>
            <person name="Birren B."/>
        </authorList>
    </citation>
    <scope>NUCLEOTIDE SEQUENCE [LARGE SCALE GENOMIC DNA]</scope>
    <source>
        <strain evidence="2 3">VS20</strain>
    </source>
</reference>
<keyword evidence="1" id="KW-0732">Signal</keyword>
<dbReference type="PANTHER" id="PTHR31737">
    <property type="entry name" value="PROTEIN TOS1"/>
    <property type="match status" value="1"/>
</dbReference>
<dbReference type="OMA" id="CSESIVV"/>
<dbReference type="SMART" id="SM00205">
    <property type="entry name" value="THN"/>
    <property type="match status" value="1"/>
</dbReference>
<dbReference type="OrthoDB" id="73819at2759"/>
<dbReference type="VEuPathDB" id="FungiDB:SDRG_11681"/>
<name>T0Q7M1_SAPDV</name>
<dbReference type="Proteomes" id="UP000030762">
    <property type="component" value="Unassembled WGS sequence"/>
</dbReference>
<feature type="signal peptide" evidence="1">
    <location>
        <begin position="1"/>
        <end position="16"/>
    </location>
</feature>
<protein>
    <submittedName>
        <fullName evidence="2">Uncharacterized protein</fullName>
    </submittedName>
</protein>
<evidence type="ECO:0000313" key="3">
    <source>
        <dbReference type="Proteomes" id="UP000030762"/>
    </source>
</evidence>
<dbReference type="AlphaFoldDB" id="T0Q7M1"/>
<accession>T0Q7M1</accession>